<name>A0A511X985_9PROT</name>
<evidence type="ECO:0000313" key="6">
    <source>
        <dbReference type="Proteomes" id="UP000321635"/>
    </source>
</evidence>
<evidence type="ECO:0000256" key="3">
    <source>
        <dbReference type="ARBA" id="ARBA00023167"/>
    </source>
</evidence>
<sequence>MKPKVVLLDIEGTTTPVSFVHDVLFPYARKALPDLIVRRASEPAVAAALEETRRLAPDMEPLARLNAWMKEDAKVAPLKALQGLAWAEGYADGELVATLYPDVLPTLRAWRKAGVKLAVYSSGSVAAQKLIYGHTAEGDATALFDAFLDLAMGGKKDVASYAKIAETEGWVPRDVLFVSDVVAELDAARGAGMKTCHMVRAQDGTVAGDAHPVAHDMPEVGVLFGLPGDDVTADAP</sequence>
<dbReference type="OrthoDB" id="9797416at2"/>
<dbReference type="EC" id="3.1.3.77" evidence="4"/>
<keyword evidence="4" id="KW-0479">Metal-binding</keyword>
<comment type="similarity">
    <text evidence="4">Belongs to the HAD-like hydrolase superfamily. MasA/MtnC family.</text>
</comment>
<dbReference type="Pfam" id="PF00702">
    <property type="entry name" value="Hydrolase"/>
    <property type="match status" value="1"/>
</dbReference>
<keyword evidence="2 4" id="KW-0378">Hydrolase</keyword>
<dbReference type="PANTHER" id="PTHR20371">
    <property type="entry name" value="ENOLASE-PHOSPHATASE E1"/>
    <property type="match status" value="1"/>
</dbReference>
<dbReference type="Gene3D" id="1.10.720.60">
    <property type="match status" value="1"/>
</dbReference>
<dbReference type="CDD" id="cd01629">
    <property type="entry name" value="HAD_EP"/>
    <property type="match status" value="1"/>
</dbReference>
<dbReference type="STRING" id="1120919.GCA_000429165_01121"/>
<comment type="cofactor">
    <cofactor evidence="4">
        <name>Mg(2+)</name>
        <dbReference type="ChEBI" id="CHEBI:18420"/>
    </cofactor>
    <text evidence="4">Binds 1 Mg(2+) ion per subunit.</text>
</comment>
<dbReference type="AlphaFoldDB" id="A0A511X985"/>
<organism evidence="5 6">
    <name type="scientific">Acetobacter nitrogenifigens DSM 23921 = NBRC 105050</name>
    <dbReference type="NCBI Taxonomy" id="1120919"/>
    <lineage>
        <taxon>Bacteria</taxon>
        <taxon>Pseudomonadati</taxon>
        <taxon>Pseudomonadota</taxon>
        <taxon>Alphaproteobacteria</taxon>
        <taxon>Acetobacterales</taxon>
        <taxon>Acetobacteraceae</taxon>
        <taxon>Acetobacter</taxon>
    </lineage>
</organism>
<comment type="function">
    <text evidence="4">Bifunctional enzyme that catalyzes the enolization of 2,3-diketo-5-methylthiopentyl-1-phosphate (DK-MTP-1-P) into the intermediate 2-hydroxy-3-keto-5-methylthiopentenyl-1-phosphate (HK-MTPenyl-1-P), which is then dephosphorylated to form the acireductone 1,2-dihydroxy-3-keto-5-methylthiopentene (DHK-MTPene).</text>
</comment>
<dbReference type="GO" id="GO:0043716">
    <property type="term" value="F:2-hydroxy-3-keto-5-methylthiopentenyl-1-phosphate phosphatase activity"/>
    <property type="evidence" value="ECO:0007669"/>
    <property type="project" value="UniProtKB-UniRule"/>
</dbReference>
<evidence type="ECO:0000313" key="5">
    <source>
        <dbReference type="EMBL" id="GEN59515.1"/>
    </source>
</evidence>
<dbReference type="InterPro" id="IPR023214">
    <property type="entry name" value="HAD_sf"/>
</dbReference>
<keyword evidence="6" id="KW-1185">Reference proteome</keyword>
<dbReference type="InterPro" id="IPR023943">
    <property type="entry name" value="Enolase-ppase_E1"/>
</dbReference>
<proteinExistence type="inferred from homology"/>
<comment type="caution">
    <text evidence="5">The sequence shown here is derived from an EMBL/GenBank/DDBJ whole genome shotgun (WGS) entry which is preliminary data.</text>
</comment>
<dbReference type="Proteomes" id="UP000321635">
    <property type="component" value="Unassembled WGS sequence"/>
</dbReference>
<dbReference type="Gene3D" id="3.40.50.1000">
    <property type="entry name" value="HAD superfamily/HAD-like"/>
    <property type="match status" value="1"/>
</dbReference>
<dbReference type="UniPathway" id="UPA00904">
    <property type="reaction ID" value="UER00876"/>
</dbReference>
<evidence type="ECO:0000256" key="1">
    <source>
        <dbReference type="ARBA" id="ARBA00022605"/>
    </source>
</evidence>
<dbReference type="SFLD" id="SFLDF00044">
    <property type="entry name" value="enolase-phosphatase"/>
    <property type="match status" value="1"/>
</dbReference>
<keyword evidence="1 4" id="KW-0028">Amino-acid biosynthesis</keyword>
<comment type="catalytic activity">
    <reaction evidence="4">
        <text>5-methylsulfanyl-2,3-dioxopentyl phosphate + H2O = 1,2-dihydroxy-5-(methylsulfanyl)pent-1-en-3-one + phosphate</text>
        <dbReference type="Rhea" id="RHEA:21700"/>
        <dbReference type="ChEBI" id="CHEBI:15377"/>
        <dbReference type="ChEBI" id="CHEBI:43474"/>
        <dbReference type="ChEBI" id="CHEBI:49252"/>
        <dbReference type="ChEBI" id="CHEBI:58828"/>
        <dbReference type="EC" id="3.1.3.77"/>
    </reaction>
</comment>
<comment type="pathway">
    <text evidence="4">Amino-acid biosynthesis; L-methionine biosynthesis via salvage pathway; L-methionine from S-methyl-5-thio-alpha-D-ribose 1-phosphate: step 4/6.</text>
</comment>
<comment type="pathway">
    <text evidence="4">Amino-acid biosynthesis; L-methionine biosynthesis via salvage pathway; L-methionine from S-methyl-5-thio-alpha-D-ribose 1-phosphate: step 3/6.</text>
</comment>
<gene>
    <name evidence="4 5" type="primary">mtnC</name>
    <name evidence="5" type="ORF">ANI02nite_13990</name>
</gene>
<accession>A0A511X985</accession>
<dbReference type="RefSeq" id="WP_026397234.1">
    <property type="nucleotide sequence ID" value="NZ_AUBI01000003.1"/>
</dbReference>
<dbReference type="SFLD" id="SFLDS00003">
    <property type="entry name" value="Haloacid_Dehalogenase"/>
    <property type="match status" value="1"/>
</dbReference>
<dbReference type="HAMAP" id="MF_01681">
    <property type="entry name" value="Salvage_MtnC"/>
    <property type="match status" value="1"/>
</dbReference>
<dbReference type="SFLD" id="SFLDG01129">
    <property type="entry name" value="C1.5:_HAD__Beta-PGM__Phosphata"/>
    <property type="match status" value="1"/>
</dbReference>
<keyword evidence="3 4" id="KW-0486">Methionine biosynthesis</keyword>
<dbReference type="SFLD" id="SFLDG01133">
    <property type="entry name" value="C1.5.4:_Enolase-phosphatase_Li"/>
    <property type="match status" value="1"/>
</dbReference>
<dbReference type="SUPFAM" id="SSF56784">
    <property type="entry name" value="HAD-like"/>
    <property type="match status" value="1"/>
</dbReference>
<dbReference type="NCBIfam" id="TIGR01509">
    <property type="entry name" value="HAD-SF-IA-v3"/>
    <property type="match status" value="1"/>
</dbReference>
<dbReference type="GO" id="GO:0000287">
    <property type="term" value="F:magnesium ion binding"/>
    <property type="evidence" value="ECO:0007669"/>
    <property type="project" value="UniProtKB-UniRule"/>
</dbReference>
<dbReference type="NCBIfam" id="TIGR01691">
    <property type="entry name" value="enolase-ppase"/>
    <property type="match status" value="1"/>
</dbReference>
<evidence type="ECO:0000256" key="4">
    <source>
        <dbReference type="HAMAP-Rule" id="MF_01681"/>
    </source>
</evidence>
<protein>
    <recommendedName>
        <fullName evidence="4">Enolase-phosphatase E1</fullName>
        <ecNumber evidence="4">3.1.3.77</ecNumber>
    </recommendedName>
    <alternativeName>
        <fullName evidence="4">2,3-diketo-5-methylthio-1-phosphopentane phosphatase</fullName>
    </alternativeName>
</protein>
<dbReference type="GO" id="GO:0019509">
    <property type="term" value="P:L-methionine salvage from methylthioadenosine"/>
    <property type="evidence" value="ECO:0007669"/>
    <property type="project" value="UniProtKB-UniRule"/>
</dbReference>
<comment type="subunit">
    <text evidence="4">Monomer.</text>
</comment>
<keyword evidence="4" id="KW-0460">Magnesium</keyword>
<dbReference type="PANTHER" id="PTHR20371:SF1">
    <property type="entry name" value="ENOLASE-PHOSPHATASE E1"/>
    <property type="match status" value="1"/>
</dbReference>
<dbReference type="EMBL" id="BJYF01000007">
    <property type="protein sequence ID" value="GEN59515.1"/>
    <property type="molecule type" value="Genomic_DNA"/>
</dbReference>
<dbReference type="InterPro" id="IPR006439">
    <property type="entry name" value="HAD-SF_hydro_IA"/>
</dbReference>
<dbReference type="GO" id="GO:0043715">
    <property type="term" value="F:2,3-diketo-5-methylthiopentyl-1-phosphate enolase activity"/>
    <property type="evidence" value="ECO:0007669"/>
    <property type="project" value="UniProtKB-UniRule"/>
</dbReference>
<evidence type="ECO:0000256" key="2">
    <source>
        <dbReference type="ARBA" id="ARBA00022801"/>
    </source>
</evidence>
<dbReference type="GO" id="GO:0043874">
    <property type="term" value="F:acireductone synthase activity"/>
    <property type="evidence" value="ECO:0007669"/>
    <property type="project" value="UniProtKB-EC"/>
</dbReference>
<reference evidence="5 6" key="1">
    <citation type="submission" date="2019-07" db="EMBL/GenBank/DDBJ databases">
        <title>Whole genome shotgun sequence of Acetobacter nitrogenifigens NBRC 105050.</title>
        <authorList>
            <person name="Hosoyama A."/>
            <person name="Uohara A."/>
            <person name="Ohji S."/>
            <person name="Ichikawa N."/>
        </authorList>
    </citation>
    <scope>NUCLEOTIDE SEQUENCE [LARGE SCALE GENOMIC DNA]</scope>
    <source>
        <strain evidence="5 6">NBRC 105050</strain>
    </source>
</reference>
<dbReference type="InterPro" id="IPR036412">
    <property type="entry name" value="HAD-like_sf"/>
</dbReference>